<dbReference type="EMBL" id="BJOV01000005">
    <property type="protein sequence ID" value="GEE04064.1"/>
    <property type="molecule type" value="Genomic_DNA"/>
</dbReference>
<dbReference type="GO" id="GO:0016887">
    <property type="term" value="F:ATP hydrolysis activity"/>
    <property type="evidence" value="ECO:0007669"/>
    <property type="project" value="InterPro"/>
</dbReference>
<comment type="caution">
    <text evidence="5">The sequence shown here is derived from an EMBL/GenBank/DDBJ whole genome shotgun (WGS) entry which is preliminary data.</text>
</comment>
<proteinExistence type="predicted"/>
<evidence type="ECO:0000313" key="6">
    <source>
        <dbReference type="EMBL" id="GEE04064.1"/>
    </source>
</evidence>
<gene>
    <name evidence="5" type="primary">modC_1</name>
    <name evidence="6" type="synonym">modC_2</name>
    <name evidence="7" type="synonym">modC_3</name>
    <name evidence="5" type="ORF">nbrc107696_03850</name>
    <name evidence="6" type="ORF">nbrc107696_45100</name>
    <name evidence="7" type="ORF">nbrc107696_45250</name>
</gene>
<evidence type="ECO:0000256" key="3">
    <source>
        <dbReference type="ARBA" id="ARBA00022840"/>
    </source>
</evidence>
<dbReference type="PROSITE" id="PS50893">
    <property type="entry name" value="ABC_TRANSPORTER_2"/>
    <property type="match status" value="1"/>
</dbReference>
<dbReference type="GO" id="GO:0005524">
    <property type="term" value="F:ATP binding"/>
    <property type="evidence" value="ECO:0007669"/>
    <property type="project" value="UniProtKB-KW"/>
</dbReference>
<dbReference type="Pfam" id="PF00005">
    <property type="entry name" value="ABC_tran"/>
    <property type="match status" value="1"/>
</dbReference>
<sequence>MSRELVATLEVKRAAFTVAVDIAVPSGGCVALLGPNGSGKSTVLGALAGLVPLTAGAVRVGDRVLDGDAHMPPDRRRVTLLEQKPRLFPHLSVADNIAFGPIAQGTPRREALALAREWLRRIGLSDVGRRRPERLSGGQQQRVAIARALAAEPDVLLLDEPFAALDATSAPIIRRLLADELSRTGTTCVLVTHDLSDAWQWASRCIVLDAGRVVEDAAPAHIVASPATPFSAALAGYSVIHGRWADGTVITDDHVIPGDAGGDVRDGDPVFGAVAPRDVGFGESGVVADRVRAVSVRAGRAYVEGESGLVAEAPVTVDLPTAGQSVWLTPHRMIVRRASVQPRSSESRTA</sequence>
<evidence type="ECO:0000256" key="2">
    <source>
        <dbReference type="ARBA" id="ARBA00022741"/>
    </source>
</evidence>
<keyword evidence="3 5" id="KW-0067">ATP-binding</keyword>
<dbReference type="PANTHER" id="PTHR42781">
    <property type="entry name" value="SPERMIDINE/PUTRESCINE IMPORT ATP-BINDING PROTEIN POTA"/>
    <property type="match status" value="1"/>
</dbReference>
<dbReference type="InterPro" id="IPR050093">
    <property type="entry name" value="ABC_SmlMolc_Importer"/>
</dbReference>
<reference evidence="5" key="2">
    <citation type="journal article" date="2020" name="Int. J. Syst. Evol. Microbiol.">
        <title>Gordonia crocea sp. nov. and Gordonia spumicola sp. nov. isolated from sludge of a wastewater treatment plant.</title>
        <authorList>
            <person name="Tamura T."/>
            <person name="Saito S."/>
            <person name="Hamada M."/>
            <person name="Kang Y."/>
            <person name="Hoshino Y."/>
            <person name="Gonoi T."/>
            <person name="Mikami Y."/>
            <person name="Yaguchi T."/>
        </authorList>
    </citation>
    <scope>NUCLEOTIDE SEQUENCE</scope>
    <source>
        <strain evidence="5">NBRC 107696</strain>
    </source>
</reference>
<dbReference type="EMBL" id="BJOV01000001">
    <property type="protein sequence ID" value="GED99938.1"/>
    <property type="molecule type" value="Genomic_DNA"/>
</dbReference>
<evidence type="ECO:0000313" key="7">
    <source>
        <dbReference type="EMBL" id="GEE04079.1"/>
    </source>
</evidence>
<dbReference type="PANTHER" id="PTHR42781:SF4">
    <property type="entry name" value="SPERMIDINE_PUTRESCINE IMPORT ATP-BINDING PROTEIN POTA"/>
    <property type="match status" value="1"/>
</dbReference>
<keyword evidence="8" id="KW-1185">Reference proteome</keyword>
<dbReference type="SMART" id="SM00382">
    <property type="entry name" value="AAA"/>
    <property type="match status" value="1"/>
</dbReference>
<accession>A0A7I9V3E1</accession>
<keyword evidence="1" id="KW-0813">Transport</keyword>
<dbReference type="SUPFAM" id="SSF52540">
    <property type="entry name" value="P-loop containing nucleoside triphosphate hydrolases"/>
    <property type="match status" value="1"/>
</dbReference>
<name>A0A7I9V3E1_9ACTN</name>
<dbReference type="RefSeq" id="WP_161893877.1">
    <property type="nucleotide sequence ID" value="NZ_BJOV01000001.1"/>
</dbReference>
<evidence type="ECO:0000313" key="5">
    <source>
        <dbReference type="EMBL" id="GED99938.1"/>
    </source>
</evidence>
<dbReference type="InterPro" id="IPR027417">
    <property type="entry name" value="P-loop_NTPase"/>
</dbReference>
<dbReference type="InterPro" id="IPR017871">
    <property type="entry name" value="ABC_transporter-like_CS"/>
</dbReference>
<dbReference type="Gene3D" id="3.40.50.300">
    <property type="entry name" value="P-loop containing nucleotide triphosphate hydrolases"/>
    <property type="match status" value="1"/>
</dbReference>
<dbReference type="Proteomes" id="UP000444960">
    <property type="component" value="Unassembled WGS sequence"/>
</dbReference>
<dbReference type="InterPro" id="IPR003439">
    <property type="entry name" value="ABC_transporter-like_ATP-bd"/>
</dbReference>
<evidence type="ECO:0000313" key="8">
    <source>
        <dbReference type="Proteomes" id="UP000444960"/>
    </source>
</evidence>
<reference evidence="8" key="1">
    <citation type="submission" date="2019-06" db="EMBL/GenBank/DDBJ databases">
        <title>Gordonia isolated from sludge of a wastewater treatment plant.</title>
        <authorList>
            <person name="Tamura T."/>
            <person name="Aoyama K."/>
            <person name="Kang Y."/>
            <person name="Saito S."/>
            <person name="Akiyama N."/>
            <person name="Yazawa K."/>
            <person name="Gonoi T."/>
            <person name="Mikami Y."/>
        </authorList>
    </citation>
    <scope>NUCLEOTIDE SEQUENCE [LARGE SCALE GENOMIC DNA]</scope>
    <source>
        <strain evidence="8">NBRC 107696</strain>
    </source>
</reference>
<dbReference type="AlphaFoldDB" id="A0A7I9V3E1"/>
<dbReference type="InterPro" id="IPR003593">
    <property type="entry name" value="AAA+_ATPase"/>
</dbReference>
<protein>
    <submittedName>
        <fullName evidence="5">ABC transporter ATP-binding protein</fullName>
    </submittedName>
</protein>
<feature type="domain" description="ABC transporter" evidence="4">
    <location>
        <begin position="1"/>
        <end position="235"/>
    </location>
</feature>
<keyword evidence="2" id="KW-0547">Nucleotide-binding</keyword>
<dbReference type="PROSITE" id="PS00211">
    <property type="entry name" value="ABC_TRANSPORTER_1"/>
    <property type="match status" value="1"/>
</dbReference>
<evidence type="ECO:0000256" key="1">
    <source>
        <dbReference type="ARBA" id="ARBA00022448"/>
    </source>
</evidence>
<evidence type="ECO:0000259" key="4">
    <source>
        <dbReference type="PROSITE" id="PS50893"/>
    </source>
</evidence>
<dbReference type="EMBL" id="BJOV01000005">
    <property type="protein sequence ID" value="GEE04079.1"/>
    <property type="molecule type" value="Genomic_DNA"/>
</dbReference>
<organism evidence="5 8">
    <name type="scientific">Gordonia spumicola</name>
    <dbReference type="NCBI Taxonomy" id="589161"/>
    <lineage>
        <taxon>Bacteria</taxon>
        <taxon>Bacillati</taxon>
        <taxon>Actinomycetota</taxon>
        <taxon>Actinomycetes</taxon>
        <taxon>Mycobacteriales</taxon>
        <taxon>Gordoniaceae</taxon>
        <taxon>Gordonia</taxon>
    </lineage>
</organism>
<dbReference type="OrthoDB" id="9112331at2"/>